<dbReference type="PANTHER" id="PTHR30510">
    <property type="entry name" value="UPF0229 PROTEIN YEAH"/>
    <property type="match status" value="1"/>
</dbReference>
<comment type="caution">
    <text evidence="2">The sequence shown here is derived from an EMBL/GenBank/DDBJ whole genome shotgun (WGS) entry which is preliminary data.</text>
</comment>
<dbReference type="SUPFAM" id="SSF53300">
    <property type="entry name" value="vWA-like"/>
    <property type="match status" value="1"/>
</dbReference>
<feature type="compositionally biased region" description="Gly residues" evidence="1">
    <location>
        <begin position="59"/>
        <end position="70"/>
    </location>
</feature>
<keyword evidence="3" id="KW-1185">Reference proteome</keyword>
<dbReference type="RefSeq" id="WP_126723291.1">
    <property type="nucleotide sequence ID" value="NZ_RYZH01000001.1"/>
</dbReference>
<dbReference type="OrthoDB" id="9788289at2"/>
<evidence type="ECO:0000313" key="2">
    <source>
        <dbReference type="EMBL" id="RUL89617.1"/>
    </source>
</evidence>
<reference evidence="2 3" key="1">
    <citation type="submission" date="2018-12" db="EMBL/GenBank/DDBJ databases">
        <authorList>
            <person name="Toschakov S.V."/>
        </authorList>
    </citation>
    <scope>NUCLEOTIDE SEQUENCE [LARGE SCALE GENOMIC DNA]</scope>
    <source>
        <strain evidence="2 3">GM2012</strain>
    </source>
</reference>
<dbReference type="NCBIfam" id="NF003711">
    <property type="entry name" value="PRK05325.2-3"/>
    <property type="match status" value="1"/>
</dbReference>
<proteinExistence type="predicted"/>
<dbReference type="InterPro" id="IPR006698">
    <property type="entry name" value="UPF0229"/>
</dbReference>
<accession>A0A432MRH6</accession>
<protein>
    <submittedName>
        <fullName evidence="2">DUF444 family protein</fullName>
    </submittedName>
</protein>
<feature type="region of interest" description="Disordered" evidence="1">
    <location>
        <begin position="58"/>
        <end position="92"/>
    </location>
</feature>
<dbReference type="PANTHER" id="PTHR30510:SF2">
    <property type="entry name" value="UPF0229 PROTEIN YEAH"/>
    <property type="match status" value="1"/>
</dbReference>
<gene>
    <name evidence="2" type="ORF">TsocGM_00135</name>
</gene>
<evidence type="ECO:0000313" key="3">
    <source>
        <dbReference type="Proteomes" id="UP000280296"/>
    </source>
</evidence>
<name>A0A432MRH6_9BACT</name>
<dbReference type="CDD" id="cd00198">
    <property type="entry name" value="vWFA"/>
    <property type="match status" value="1"/>
</dbReference>
<dbReference type="Pfam" id="PF04285">
    <property type="entry name" value="DUF444"/>
    <property type="match status" value="2"/>
</dbReference>
<dbReference type="EMBL" id="RYZH01000001">
    <property type="protein sequence ID" value="RUL89617.1"/>
    <property type="molecule type" value="Genomic_DNA"/>
</dbReference>
<organism evidence="2 3">
    <name type="scientific">Tautonia sociabilis</name>
    <dbReference type="NCBI Taxonomy" id="2080755"/>
    <lineage>
        <taxon>Bacteria</taxon>
        <taxon>Pseudomonadati</taxon>
        <taxon>Planctomycetota</taxon>
        <taxon>Planctomycetia</taxon>
        <taxon>Isosphaerales</taxon>
        <taxon>Isosphaeraceae</taxon>
        <taxon>Tautonia</taxon>
    </lineage>
</organism>
<reference evidence="2 3" key="2">
    <citation type="submission" date="2019-01" db="EMBL/GenBank/DDBJ databases">
        <title>Tautonia sociabilis, a novel thermotolerant planctomycete of Isosphaeraceae family, isolated from a 4000 m deep subterranean habitat.</title>
        <authorList>
            <person name="Kovaleva O.L."/>
            <person name="Elcheninov A.G."/>
            <person name="Van Heerden E."/>
            <person name="Toshchakov S.V."/>
            <person name="Novikov A."/>
            <person name="Bonch-Osmolovskaya E.A."/>
            <person name="Kublanov I.V."/>
        </authorList>
    </citation>
    <scope>NUCLEOTIDE SEQUENCE [LARGE SCALE GENOMIC DNA]</scope>
    <source>
        <strain evidence="2 3">GM2012</strain>
    </source>
</reference>
<dbReference type="AlphaFoldDB" id="A0A432MRH6"/>
<dbReference type="InterPro" id="IPR036465">
    <property type="entry name" value="vWFA_dom_sf"/>
</dbReference>
<sequence length="368" mass="41756">MVRKIERDQNRFRQIVRGKIKADLKKYITHGEMIGKTGGELVSIPMPSIDLPEFRYGTKGSGGVGQGPGDIGQPIGRSGDGEEGTGQAGDRPGQHILEVELTMDELAQILGEELELPRIQPKGQANIIEEKDKYTGIRQAGPESLRHFKRTYKKALKRQIASNTYNPDDPVVIPVREDKLYRSWSPIYLPQTNAVVFYLMDVSGSMTDDQKEIVRIEAFWIDTWLRSQYDGVTTRYIIHDAAAKEVDEHTFYHTRESGGTRISSAYRLAHKIIDAEHPPADWNIYVLHFSDGDNWGEDNRHCVELLRNDLLPKCNLFGYGQVESPYGSGEFIRELEDAFEDEPNLALSEIRDKEGIYDSIKEFLGRGR</sequence>
<dbReference type="Proteomes" id="UP000280296">
    <property type="component" value="Unassembled WGS sequence"/>
</dbReference>
<evidence type="ECO:0000256" key="1">
    <source>
        <dbReference type="SAM" id="MobiDB-lite"/>
    </source>
</evidence>